<dbReference type="InterPro" id="IPR035919">
    <property type="entry name" value="EAL_sf"/>
</dbReference>
<dbReference type="SUPFAM" id="SSF109604">
    <property type="entry name" value="HD-domain/PDEase-like"/>
    <property type="match status" value="1"/>
</dbReference>
<dbReference type="InterPro" id="IPR014408">
    <property type="entry name" value="dGMP_Pdiesterase_EAL/HD-GYP"/>
</dbReference>
<evidence type="ECO:0000259" key="2">
    <source>
        <dbReference type="PROSITE" id="PS51833"/>
    </source>
</evidence>
<dbReference type="PROSITE" id="PS50883">
    <property type="entry name" value="EAL"/>
    <property type="match status" value="1"/>
</dbReference>
<dbReference type="SUPFAM" id="SSF141868">
    <property type="entry name" value="EAL domain-like"/>
    <property type="match status" value="1"/>
</dbReference>
<accession>A0ABW0L8N7</accession>
<dbReference type="RefSeq" id="WP_379785693.1">
    <property type="nucleotide sequence ID" value="NZ_JBHSMU010000015.1"/>
</dbReference>
<feature type="domain" description="HDOD" evidence="2">
    <location>
        <begin position="213"/>
        <end position="414"/>
    </location>
</feature>
<dbReference type="Pfam" id="PF00563">
    <property type="entry name" value="EAL"/>
    <property type="match status" value="1"/>
</dbReference>
<dbReference type="CDD" id="cd01948">
    <property type="entry name" value="EAL"/>
    <property type="match status" value="1"/>
</dbReference>
<dbReference type="PIRSF" id="PIRSF003180">
    <property type="entry name" value="DiGMPpdiest_YuxH"/>
    <property type="match status" value="1"/>
</dbReference>
<dbReference type="SMART" id="SM00052">
    <property type="entry name" value="EAL"/>
    <property type="match status" value="1"/>
</dbReference>
<sequence>MHAEVRAVSNTIPSDEFFLARQPILGRDQHLVAFELLFRAAGEHDDARLTNGAAATAAVISHASQLGLAQVVGEKLAFVNVDADVLMSDFVRFLPPDKVILEILETVKPTQELLARVAALKERGFKFALDDVIEHTDEVEQLLGLVDVVKIDLQGVAKETLGPLVASMHAAGKKLLAEKVETQSEFRLCQELGFDYFQGYYFARPVILSGRKITPSELVILRLLELINSAADDTVIETAVKRDALISLNLLRLVNSRASGPDNRIESVAEALNKLGRKQLRRWLQILLYTTPGNPVELASPLLQLATTRGKLLELMSLQVRPGDVVGAERAFTVGIMSLADALFSMPMADILDNVELADDVRAALLGRAGDLGTMLDLVERLEKADTDRQFTAALHKLELTSKQVREIELAAFDWVRELVSEG</sequence>
<reference evidence="4" key="1">
    <citation type="journal article" date="2019" name="Int. J. Syst. Evol. Microbiol.">
        <title>The Global Catalogue of Microorganisms (GCM) 10K type strain sequencing project: providing services to taxonomists for standard genome sequencing and annotation.</title>
        <authorList>
            <consortium name="The Broad Institute Genomics Platform"/>
            <consortium name="The Broad Institute Genome Sequencing Center for Infectious Disease"/>
            <person name="Wu L."/>
            <person name="Ma J."/>
        </authorList>
    </citation>
    <scope>NUCLEOTIDE SEQUENCE [LARGE SCALE GENOMIC DNA]</scope>
    <source>
        <strain evidence="4">KACC 12649</strain>
    </source>
</reference>
<keyword evidence="4" id="KW-1185">Reference proteome</keyword>
<dbReference type="Pfam" id="PF08668">
    <property type="entry name" value="HDOD"/>
    <property type="match status" value="1"/>
</dbReference>
<dbReference type="Gene3D" id="1.10.3210.10">
    <property type="entry name" value="Hypothetical protein af1432"/>
    <property type="match status" value="1"/>
</dbReference>
<dbReference type="InterPro" id="IPR001633">
    <property type="entry name" value="EAL_dom"/>
</dbReference>
<dbReference type="PANTHER" id="PTHR33525:SF4">
    <property type="entry name" value="CYCLIC DI-GMP PHOSPHODIESTERASE CDGJ"/>
    <property type="match status" value="1"/>
</dbReference>
<evidence type="ECO:0000259" key="1">
    <source>
        <dbReference type="PROSITE" id="PS50883"/>
    </source>
</evidence>
<evidence type="ECO:0000313" key="4">
    <source>
        <dbReference type="Proteomes" id="UP001596050"/>
    </source>
</evidence>
<name>A0ABW0L8N7_9BURK</name>
<organism evidence="3 4">
    <name type="scientific">Massilia niabensis</name>
    <dbReference type="NCBI Taxonomy" id="544910"/>
    <lineage>
        <taxon>Bacteria</taxon>
        <taxon>Pseudomonadati</taxon>
        <taxon>Pseudomonadota</taxon>
        <taxon>Betaproteobacteria</taxon>
        <taxon>Burkholderiales</taxon>
        <taxon>Oxalobacteraceae</taxon>
        <taxon>Telluria group</taxon>
        <taxon>Massilia</taxon>
    </lineage>
</organism>
<protein>
    <submittedName>
        <fullName evidence="3">EAL and HDOD domain-containing protein</fullName>
    </submittedName>
</protein>
<dbReference type="Gene3D" id="3.20.20.450">
    <property type="entry name" value="EAL domain"/>
    <property type="match status" value="1"/>
</dbReference>
<comment type="caution">
    <text evidence="3">The sequence shown here is derived from an EMBL/GenBank/DDBJ whole genome shotgun (WGS) entry which is preliminary data.</text>
</comment>
<dbReference type="PANTHER" id="PTHR33525">
    <property type="match status" value="1"/>
</dbReference>
<feature type="domain" description="EAL" evidence="1">
    <location>
        <begin position="1"/>
        <end position="219"/>
    </location>
</feature>
<gene>
    <name evidence="3" type="ORF">ACFPN5_20750</name>
</gene>
<dbReference type="PROSITE" id="PS51833">
    <property type="entry name" value="HDOD"/>
    <property type="match status" value="1"/>
</dbReference>
<dbReference type="Proteomes" id="UP001596050">
    <property type="component" value="Unassembled WGS sequence"/>
</dbReference>
<dbReference type="InterPro" id="IPR052340">
    <property type="entry name" value="RNase_Y/CdgJ"/>
</dbReference>
<proteinExistence type="predicted"/>
<dbReference type="InterPro" id="IPR013976">
    <property type="entry name" value="HDOD"/>
</dbReference>
<evidence type="ECO:0000313" key="3">
    <source>
        <dbReference type="EMBL" id="MFC5462245.1"/>
    </source>
</evidence>
<dbReference type="EMBL" id="JBHSMU010000015">
    <property type="protein sequence ID" value="MFC5462245.1"/>
    <property type="molecule type" value="Genomic_DNA"/>
</dbReference>